<gene>
    <name evidence="1" type="ORF">UFOVP118_19</name>
</gene>
<proteinExistence type="predicted"/>
<protein>
    <submittedName>
        <fullName evidence="1">Uncharacterized protein</fullName>
    </submittedName>
</protein>
<dbReference type="EMBL" id="LR796234">
    <property type="protein sequence ID" value="CAB4129379.1"/>
    <property type="molecule type" value="Genomic_DNA"/>
</dbReference>
<organism evidence="1">
    <name type="scientific">uncultured Caudovirales phage</name>
    <dbReference type="NCBI Taxonomy" id="2100421"/>
    <lineage>
        <taxon>Viruses</taxon>
        <taxon>Duplodnaviria</taxon>
        <taxon>Heunggongvirae</taxon>
        <taxon>Uroviricota</taxon>
        <taxon>Caudoviricetes</taxon>
        <taxon>Peduoviridae</taxon>
        <taxon>Maltschvirus</taxon>
        <taxon>Maltschvirus maltsch</taxon>
    </lineage>
</organism>
<sequence length="73" mass="8675">MKYEIQEYTICDGWINNWSTMDEDGTVHKTYFVNEEEAKTELDCFFYEMMDAVEAGNMEDAPDREEFRIVEVA</sequence>
<reference evidence="1" key="1">
    <citation type="submission" date="2020-04" db="EMBL/GenBank/DDBJ databases">
        <authorList>
            <person name="Chiriac C."/>
            <person name="Salcher M."/>
            <person name="Ghai R."/>
            <person name="Kavagutti S V."/>
        </authorList>
    </citation>
    <scope>NUCLEOTIDE SEQUENCE</scope>
</reference>
<name>A0A6J5LCF4_9CAUD</name>
<evidence type="ECO:0000313" key="1">
    <source>
        <dbReference type="EMBL" id="CAB4129379.1"/>
    </source>
</evidence>
<accession>A0A6J5LCF4</accession>